<dbReference type="Proteomes" id="UP000202427">
    <property type="component" value="Segment"/>
</dbReference>
<reference evidence="1 2" key="1">
    <citation type="journal article" date="2009" name="J. Invertebr. Pathol.">
        <title>Identification of a new nucleopolyhedrovirus from naturally-infected Condylorrhiza vestigialis (Guenee) (Lepidoptera: Crambidae) larvae on poplar plantations in South Brazil.</title>
        <authorList>
            <person name="Castro M.E."/>
            <person name="Ribeiro Z.M."/>
            <person name="Santos A.C."/>
            <person name="Souza M.L."/>
            <person name="Machado E.B."/>
            <person name="Sousa N.J."/>
            <person name="Moscardi F."/>
        </authorList>
    </citation>
    <scope>NUCLEOTIDE SEQUENCE [LARGE SCALE GENOMIC DNA]</scope>
</reference>
<dbReference type="OrthoDB" id="2950at10239"/>
<evidence type="ECO:0000313" key="1">
    <source>
        <dbReference type="EMBL" id="AJD09273.1"/>
    </source>
</evidence>
<gene>
    <name evidence="1" type="primary">ORF-108</name>
</gene>
<dbReference type="RefSeq" id="YP_009118591.1">
    <property type="nucleotide sequence ID" value="NC_026430.1"/>
</dbReference>
<proteinExistence type="predicted"/>
<evidence type="ECO:0000313" key="2">
    <source>
        <dbReference type="Proteomes" id="UP000202427"/>
    </source>
</evidence>
<organism evidence="1 2">
    <name type="scientific">Condylorrhiza vestigialis mutiple nucleopolyhedrovirus</name>
    <dbReference type="NCBI Taxonomy" id="1592576"/>
    <lineage>
        <taxon>Viruses</taxon>
        <taxon>Viruses incertae sedis</taxon>
        <taxon>Naldaviricetes</taxon>
        <taxon>Lefavirales</taxon>
        <taxon>Baculoviridae</taxon>
        <taxon>Alphabaculovirus</taxon>
        <taxon>Alphabaculovirus covestigialis</taxon>
    </lineage>
</organism>
<sequence>MAPSRSLQRAIKQNQHVRVVELALKTRDNRLFLLLDCHDKEFWIHVSRNCYNRDRFLAAFADKVDWDVVSTNPLTIATAKMFTDKLNWTIVSQQKRLTQQFIYEMGERMDLQIVSANYNNLSLAVQQKYAANLNWNYIVPSHCMLREWFDSPIAEHICFDLVAKYKHLDRLHINTPHYITKINLNVYMQNLNKVSDALIIYCLREGRVQELKAISGSIPWADHMHVFDEYPGLVETLLVDWATVTSWNVNNAPPAFYIRQHLTGDVFKREFVGTAYWNKFISYAIGTQNAASAAFALMVFDNFKFKLDWESLLPSDRFVNLAALHRMNGPLVAFDAANDLKVWRAYGKFVSGNDAKECKHIIPMNMNVRDAYCKMTLVKACASQREHDDARTCERLMMLNGGEEAVLNWNMLSATQQVCPFNLRHLLNVNAQTYRRDNPHFVQQVYEMMIAAQIHLNGFL</sequence>
<name>A0A0B4UM73_9ABAC</name>
<accession>A0A0B4UM73</accession>
<keyword evidence="2" id="KW-1185">Reference proteome</keyword>
<dbReference type="GeneID" id="23301746"/>
<protein>
    <submittedName>
        <fullName evidence="1">Uncharacterized protein</fullName>
    </submittedName>
</protein>
<dbReference type="EMBL" id="KJ631623">
    <property type="protein sequence ID" value="AJD09273.1"/>
    <property type="molecule type" value="Genomic_DNA"/>
</dbReference>
<dbReference type="KEGG" id="vg:23301746"/>